<dbReference type="AlphaFoldDB" id="A0AAE1DNQ9"/>
<evidence type="ECO:0000313" key="1">
    <source>
        <dbReference type="EMBL" id="KAK3776640.1"/>
    </source>
</evidence>
<dbReference type="Proteomes" id="UP001283361">
    <property type="component" value="Unassembled WGS sequence"/>
</dbReference>
<evidence type="ECO:0000313" key="2">
    <source>
        <dbReference type="Proteomes" id="UP001283361"/>
    </source>
</evidence>
<sequence>MGDRRSLLLSWPSLSELGEKTRVGKTGKDGETGQRNIDGGIEAKRVKHYKLKPPKLNNDRQMDQKRFLLLQSKHFALLALQVMFVVVQRFPYGSVVESGMESTFIHISYLVVERATKSGQVVLSQYGFRFSHHRVFEAVAEWDGEYLYTDIMSFTTQTLALH</sequence>
<keyword evidence="2" id="KW-1185">Reference proteome</keyword>
<name>A0AAE1DNQ9_9GAST</name>
<gene>
    <name evidence="1" type="ORF">RRG08_019847</name>
</gene>
<organism evidence="1 2">
    <name type="scientific">Elysia crispata</name>
    <name type="common">lettuce slug</name>
    <dbReference type="NCBI Taxonomy" id="231223"/>
    <lineage>
        <taxon>Eukaryota</taxon>
        <taxon>Metazoa</taxon>
        <taxon>Spiralia</taxon>
        <taxon>Lophotrochozoa</taxon>
        <taxon>Mollusca</taxon>
        <taxon>Gastropoda</taxon>
        <taxon>Heterobranchia</taxon>
        <taxon>Euthyneura</taxon>
        <taxon>Panpulmonata</taxon>
        <taxon>Sacoglossa</taxon>
        <taxon>Placobranchoidea</taxon>
        <taxon>Plakobranchidae</taxon>
        <taxon>Elysia</taxon>
    </lineage>
</organism>
<dbReference type="EMBL" id="JAWDGP010003194">
    <property type="protein sequence ID" value="KAK3776640.1"/>
    <property type="molecule type" value="Genomic_DNA"/>
</dbReference>
<protein>
    <submittedName>
        <fullName evidence="1">Uncharacterized protein</fullName>
    </submittedName>
</protein>
<proteinExistence type="predicted"/>
<reference evidence="1" key="1">
    <citation type="journal article" date="2023" name="G3 (Bethesda)">
        <title>A reference genome for the long-term kleptoplast-retaining sea slug Elysia crispata morphotype clarki.</title>
        <authorList>
            <person name="Eastman K.E."/>
            <person name="Pendleton A.L."/>
            <person name="Shaikh M.A."/>
            <person name="Suttiyut T."/>
            <person name="Ogas R."/>
            <person name="Tomko P."/>
            <person name="Gavelis G."/>
            <person name="Widhalm J.R."/>
            <person name="Wisecaver J.H."/>
        </authorList>
    </citation>
    <scope>NUCLEOTIDE SEQUENCE</scope>
    <source>
        <strain evidence="1">ECLA1</strain>
    </source>
</reference>
<accession>A0AAE1DNQ9</accession>
<comment type="caution">
    <text evidence="1">The sequence shown here is derived from an EMBL/GenBank/DDBJ whole genome shotgun (WGS) entry which is preliminary data.</text>
</comment>